<proteinExistence type="predicted"/>
<dbReference type="PROSITE" id="PS51257">
    <property type="entry name" value="PROKAR_LIPOPROTEIN"/>
    <property type="match status" value="1"/>
</dbReference>
<name>A0ABX8VCR9_9FLAO</name>
<sequence length="275" mass="30356">MKFQYIKYAALSAIALFTVSCSSDDDSNQEVIEGTVGEVELFFDNGVAGDALVLGSTYANSNEENLTINRLNYIVSNFILIDADGKEVVYPKEESYFIINQEDGLNTIHLKNVPAGDYTAIKFGIGVDQQRYLQGETAQQSFWDLAAANNLTWTWSTGYRFITFEGEFTAQGVITPTPFRVHQGSNTATDNYREVTLSLPSTARVRENQVPSIHLVADVNVLLDGDTKVVLHNNMNNAGTSADIMGGEHLIEIAENSKKMFTVHHVHNASGHTHE</sequence>
<dbReference type="RefSeq" id="WP_220640809.1">
    <property type="nucleotide sequence ID" value="NZ_CP080429.1"/>
</dbReference>
<dbReference type="EMBL" id="CP080429">
    <property type="protein sequence ID" value="QYJ68469.1"/>
    <property type="molecule type" value="Genomic_DNA"/>
</dbReference>
<accession>A0ABX8VCR9</accession>
<gene>
    <name evidence="3" type="ORF">K1I41_00880</name>
</gene>
<keyword evidence="4" id="KW-1185">Reference proteome</keyword>
<feature type="domain" description="Copper-binding protein MbnP-like" evidence="2">
    <location>
        <begin position="37"/>
        <end position="232"/>
    </location>
</feature>
<reference evidence="3 4" key="1">
    <citation type="submission" date="2021-07" db="EMBL/GenBank/DDBJ databases">
        <title>Flavobacterium WSW3-B6 sp.nov, isolated from seaweed.</title>
        <authorList>
            <person name="Muhammad N."/>
            <person name="Ho H."/>
            <person name="Lee Y.-J."/>
            <person name="Nguyen T."/>
            <person name="Ho J."/>
            <person name="Kim S.-G."/>
        </authorList>
    </citation>
    <scope>NUCLEOTIDE SEQUENCE [LARGE SCALE GENOMIC DNA]</scope>
    <source>
        <strain evidence="3 4">WSW3-B6</strain>
    </source>
</reference>
<evidence type="ECO:0000313" key="3">
    <source>
        <dbReference type="EMBL" id="QYJ68469.1"/>
    </source>
</evidence>
<dbReference type="Pfam" id="PF20243">
    <property type="entry name" value="MbnP"/>
    <property type="match status" value="1"/>
</dbReference>
<protein>
    <recommendedName>
        <fullName evidence="2">Copper-binding protein MbnP-like domain-containing protein</fullName>
    </recommendedName>
</protein>
<feature type="signal peptide" evidence="1">
    <location>
        <begin position="1"/>
        <end position="23"/>
    </location>
</feature>
<organism evidence="3 4">
    <name type="scientific">Flavobacterium litorale</name>
    <dbReference type="NCBI Taxonomy" id="2856519"/>
    <lineage>
        <taxon>Bacteria</taxon>
        <taxon>Pseudomonadati</taxon>
        <taxon>Bacteroidota</taxon>
        <taxon>Flavobacteriia</taxon>
        <taxon>Flavobacteriales</taxon>
        <taxon>Flavobacteriaceae</taxon>
        <taxon>Flavobacterium</taxon>
    </lineage>
</organism>
<evidence type="ECO:0000313" key="4">
    <source>
        <dbReference type="Proteomes" id="UP000825381"/>
    </source>
</evidence>
<evidence type="ECO:0000256" key="1">
    <source>
        <dbReference type="SAM" id="SignalP"/>
    </source>
</evidence>
<feature type="chain" id="PRO_5045856135" description="Copper-binding protein MbnP-like domain-containing protein" evidence="1">
    <location>
        <begin position="24"/>
        <end position="275"/>
    </location>
</feature>
<dbReference type="Proteomes" id="UP000825381">
    <property type="component" value="Chromosome"/>
</dbReference>
<keyword evidence="1" id="KW-0732">Signal</keyword>
<dbReference type="InterPro" id="IPR046863">
    <property type="entry name" value="MbnP-like_dom"/>
</dbReference>
<evidence type="ECO:0000259" key="2">
    <source>
        <dbReference type="Pfam" id="PF20243"/>
    </source>
</evidence>